<sequence>MPESTEVTMSATLAADEAIARRRLAGEQVLSMASGEIGLPVLPALQAKLAAAAGLNTYGPVAGSAALRTAAADYWRRRGLSADPGLVACGPGSKPLLFALLLAVGGDVALPMPSWVSYAAQAGLLGVRPIPVRTLPGQGGVPDPDRLREAVTAARAAGRDPRSVVVTLPDNPTGTIARPETVRGLCEAARELDLTVISDEIYCDLVFDGSEPAVSPAVFAPERTVVTTGLTKNLAVGGWRTGVALLPDSDTGRALHTRLVGVASQIWSSPAAPVQEAAAWAFTEPPEVVERIRASRRLHAAVARAMAARFAAVGALLTPVQATCYLYPDFEPLREHLAQTHQVRSGADLAQLLVERYGLGLLPASAFGEPDRSLRLRVATSRLYGDTDEQRTAALAATDPVALPWIRASLDRVEEVLADLVGASAPRPEAALRT</sequence>
<dbReference type="EMBL" id="CP108318">
    <property type="protein sequence ID" value="WTW60675.1"/>
    <property type="molecule type" value="Genomic_DNA"/>
</dbReference>
<keyword evidence="5" id="KW-0663">Pyridoxal phosphate</keyword>
<comment type="cofactor">
    <cofactor evidence="1">
        <name>pyridoxal 5'-phosphate</name>
        <dbReference type="ChEBI" id="CHEBI:597326"/>
    </cofactor>
</comment>
<evidence type="ECO:0000256" key="4">
    <source>
        <dbReference type="ARBA" id="ARBA00022679"/>
    </source>
</evidence>
<dbReference type="InterPro" id="IPR015424">
    <property type="entry name" value="PyrdxlP-dep_Trfase"/>
</dbReference>
<keyword evidence="3 7" id="KW-0032">Aminotransferase</keyword>
<dbReference type="InterPro" id="IPR015421">
    <property type="entry name" value="PyrdxlP-dep_Trfase_major"/>
</dbReference>
<dbReference type="GO" id="GO:0030170">
    <property type="term" value="F:pyridoxal phosphate binding"/>
    <property type="evidence" value="ECO:0007669"/>
    <property type="project" value="InterPro"/>
</dbReference>
<dbReference type="InterPro" id="IPR015422">
    <property type="entry name" value="PyrdxlP-dep_Trfase_small"/>
</dbReference>
<dbReference type="InterPro" id="IPR050596">
    <property type="entry name" value="AspAT/PAT-like"/>
</dbReference>
<dbReference type="PANTHER" id="PTHR46383">
    <property type="entry name" value="ASPARTATE AMINOTRANSFERASE"/>
    <property type="match status" value="1"/>
</dbReference>
<dbReference type="GO" id="GO:0008483">
    <property type="term" value="F:transaminase activity"/>
    <property type="evidence" value="ECO:0007669"/>
    <property type="project" value="UniProtKB-KW"/>
</dbReference>
<evidence type="ECO:0000259" key="6">
    <source>
        <dbReference type="Pfam" id="PF00155"/>
    </source>
</evidence>
<reference evidence="7" key="1">
    <citation type="submission" date="2022-10" db="EMBL/GenBank/DDBJ databases">
        <title>The complete genomes of actinobacterial strains from the NBC collection.</title>
        <authorList>
            <person name="Joergensen T.S."/>
            <person name="Alvarez Arevalo M."/>
            <person name="Sterndorff E.B."/>
            <person name="Faurdal D."/>
            <person name="Vuksanovic O."/>
            <person name="Mourched A.-S."/>
            <person name="Charusanti P."/>
            <person name="Shaw S."/>
            <person name="Blin K."/>
            <person name="Weber T."/>
        </authorList>
    </citation>
    <scope>NUCLEOTIDE SEQUENCE</scope>
    <source>
        <strain evidence="7">NBC_00003</strain>
    </source>
</reference>
<accession>A0AAU2V0U6</accession>
<dbReference type="GO" id="GO:0006520">
    <property type="term" value="P:amino acid metabolic process"/>
    <property type="evidence" value="ECO:0007669"/>
    <property type="project" value="InterPro"/>
</dbReference>
<protein>
    <submittedName>
        <fullName evidence="7">Pyridoxal phosphate-dependent aminotransferase</fullName>
    </submittedName>
</protein>
<dbReference type="CDD" id="cd00609">
    <property type="entry name" value="AAT_like"/>
    <property type="match status" value="1"/>
</dbReference>
<dbReference type="AlphaFoldDB" id="A0AAU2V0U6"/>
<evidence type="ECO:0000313" key="7">
    <source>
        <dbReference type="EMBL" id="WTW60675.1"/>
    </source>
</evidence>
<keyword evidence="4" id="KW-0808">Transferase</keyword>
<feature type="domain" description="Aminotransferase class I/classII large" evidence="6">
    <location>
        <begin position="29"/>
        <end position="380"/>
    </location>
</feature>
<dbReference type="Pfam" id="PF00155">
    <property type="entry name" value="Aminotran_1_2"/>
    <property type="match status" value="1"/>
</dbReference>
<evidence type="ECO:0000256" key="1">
    <source>
        <dbReference type="ARBA" id="ARBA00001933"/>
    </source>
</evidence>
<comment type="similarity">
    <text evidence="2">Belongs to the class-I pyridoxal-phosphate-dependent aminotransferase family.</text>
</comment>
<evidence type="ECO:0000256" key="5">
    <source>
        <dbReference type="ARBA" id="ARBA00022898"/>
    </source>
</evidence>
<dbReference type="Gene3D" id="3.40.640.10">
    <property type="entry name" value="Type I PLP-dependent aspartate aminotransferase-like (Major domain)"/>
    <property type="match status" value="1"/>
</dbReference>
<dbReference type="InterPro" id="IPR004839">
    <property type="entry name" value="Aminotransferase_I/II_large"/>
</dbReference>
<name>A0AAU2V0U6_9ACTN</name>
<dbReference type="PANTHER" id="PTHR46383:SF1">
    <property type="entry name" value="ASPARTATE AMINOTRANSFERASE"/>
    <property type="match status" value="1"/>
</dbReference>
<evidence type="ECO:0000256" key="2">
    <source>
        <dbReference type="ARBA" id="ARBA00007441"/>
    </source>
</evidence>
<organism evidence="7">
    <name type="scientific">Streptomyces sp. NBC_00003</name>
    <dbReference type="NCBI Taxonomy" id="2903608"/>
    <lineage>
        <taxon>Bacteria</taxon>
        <taxon>Bacillati</taxon>
        <taxon>Actinomycetota</taxon>
        <taxon>Actinomycetes</taxon>
        <taxon>Kitasatosporales</taxon>
        <taxon>Streptomycetaceae</taxon>
        <taxon>Streptomyces</taxon>
    </lineage>
</organism>
<evidence type="ECO:0000256" key="3">
    <source>
        <dbReference type="ARBA" id="ARBA00022576"/>
    </source>
</evidence>
<gene>
    <name evidence="7" type="ORF">OG549_08465</name>
</gene>
<dbReference type="SUPFAM" id="SSF53383">
    <property type="entry name" value="PLP-dependent transferases"/>
    <property type="match status" value="1"/>
</dbReference>
<dbReference type="Gene3D" id="3.90.1150.10">
    <property type="entry name" value="Aspartate Aminotransferase, domain 1"/>
    <property type="match status" value="1"/>
</dbReference>
<proteinExistence type="inferred from homology"/>